<feature type="compositionally biased region" description="Basic and acidic residues" evidence="3">
    <location>
        <begin position="823"/>
        <end position="835"/>
    </location>
</feature>
<feature type="compositionally biased region" description="Low complexity" evidence="3">
    <location>
        <begin position="11"/>
        <end position="23"/>
    </location>
</feature>
<gene>
    <name evidence="5" type="ORF">EB796_010474</name>
</gene>
<feature type="compositionally biased region" description="Low complexity" evidence="3">
    <location>
        <begin position="595"/>
        <end position="606"/>
    </location>
</feature>
<dbReference type="GO" id="GO:0007389">
    <property type="term" value="P:pattern specification process"/>
    <property type="evidence" value="ECO:0007669"/>
    <property type="project" value="TreeGrafter"/>
</dbReference>
<feature type="compositionally biased region" description="Polar residues" evidence="3">
    <location>
        <begin position="578"/>
        <end position="588"/>
    </location>
</feature>
<feature type="region of interest" description="Disordered" evidence="3">
    <location>
        <begin position="572"/>
        <end position="626"/>
    </location>
</feature>
<feature type="region of interest" description="Disordered" evidence="3">
    <location>
        <begin position="941"/>
        <end position="974"/>
    </location>
</feature>
<feature type="region of interest" description="Disordered" evidence="3">
    <location>
        <begin position="432"/>
        <end position="453"/>
    </location>
</feature>
<dbReference type="InterPro" id="IPR009057">
    <property type="entry name" value="Homeodomain-like_sf"/>
</dbReference>
<keyword evidence="6" id="KW-1185">Reference proteome</keyword>
<evidence type="ECO:0000259" key="4">
    <source>
        <dbReference type="SMART" id="SM00717"/>
    </source>
</evidence>
<feature type="compositionally biased region" description="Basic residues" evidence="3">
    <location>
        <begin position="1"/>
        <end position="10"/>
    </location>
</feature>
<protein>
    <recommendedName>
        <fullName evidence="4">Myb-like domain-containing protein</fullName>
    </recommendedName>
</protein>
<dbReference type="Gene3D" id="1.10.10.60">
    <property type="entry name" value="Homeodomain-like"/>
    <property type="match status" value="1"/>
</dbReference>
<evidence type="ECO:0000256" key="2">
    <source>
        <dbReference type="ARBA" id="ARBA00023242"/>
    </source>
</evidence>
<dbReference type="GO" id="GO:0003682">
    <property type="term" value="F:chromatin binding"/>
    <property type="evidence" value="ECO:0007669"/>
    <property type="project" value="InterPro"/>
</dbReference>
<dbReference type="InterPro" id="IPR055315">
    <property type="entry name" value="Cramped-like"/>
</dbReference>
<dbReference type="SMART" id="SM00717">
    <property type="entry name" value="SANT"/>
    <property type="match status" value="1"/>
</dbReference>
<proteinExistence type="predicted"/>
<dbReference type="Proteomes" id="UP000593567">
    <property type="component" value="Unassembled WGS sequence"/>
</dbReference>
<dbReference type="PANTHER" id="PTHR21677:SF1">
    <property type="entry name" value="PROTEIN CRAMPED-LIKE"/>
    <property type="match status" value="1"/>
</dbReference>
<comment type="caution">
    <text evidence="5">The sequence shown here is derived from an EMBL/GenBank/DDBJ whole genome shotgun (WGS) entry which is preliminary data.</text>
</comment>
<feature type="region of interest" description="Disordered" evidence="3">
    <location>
        <begin position="145"/>
        <end position="165"/>
    </location>
</feature>
<evidence type="ECO:0000313" key="6">
    <source>
        <dbReference type="Proteomes" id="UP000593567"/>
    </source>
</evidence>
<dbReference type="SUPFAM" id="SSF46689">
    <property type="entry name" value="Homeodomain-like"/>
    <property type="match status" value="1"/>
</dbReference>
<keyword evidence="1" id="KW-0238">DNA-binding</keyword>
<evidence type="ECO:0000256" key="1">
    <source>
        <dbReference type="ARBA" id="ARBA00023125"/>
    </source>
</evidence>
<dbReference type="OrthoDB" id="515799at2759"/>
<keyword evidence="2" id="KW-0539">Nucleus</keyword>
<evidence type="ECO:0000313" key="5">
    <source>
        <dbReference type="EMBL" id="KAF6031238.1"/>
    </source>
</evidence>
<dbReference type="InterPro" id="IPR001005">
    <property type="entry name" value="SANT/Myb"/>
</dbReference>
<feature type="region of interest" description="Disordered" evidence="3">
    <location>
        <begin position="815"/>
        <end position="840"/>
    </location>
</feature>
<evidence type="ECO:0000256" key="3">
    <source>
        <dbReference type="SAM" id="MobiDB-lite"/>
    </source>
</evidence>
<sequence>MISRKTKRSRTSSCTSRSTSSKFKTNENQFHLELDNSLDCNVKKKQKVALTLKEKAQVEQDSQLQTQTAATCPPRVKDKKGICTDVKLTNSSSCENVSSFGSKMSTGFTALSESCNLSRRQATLLSKRRAAEELELARQARQQELEAESAEIEAETNNKKPKKDPEIWTEAEKDIFFQGVLTVGRDFDKLQKYYISKMKSKEHGERSKDQIRMFYYRIVKNIQSIINLTKVSRNKEANELFAVVNFVEFRRRVGSRFRIINQSEKLTQLICKGQTNVKLRGKLLKIRSPTCPTLLRLFEKANEDAKSCAGAEKKKVVLKKARVPEFITVELQPKTNVALRRVSGISHNPHLRLKVKAEQNLATVIEAVERKWVPSTVRIRKELNLEEEWDHLPHIRIYPASTATLQPFDLSLFSNNTPTIFSFERYLKIEESQQSEESGEKTPAEDNGGDPVKFLKDKLSDITSQLQESCDNKDGTGTKKARKGNPSRNLSHIKSHSWIEQSKEGWTIKNCTDLSLGYLYLLYGSPDKISMEYDWPELQNADGVAQVFAGMINKLMTVAESEFTVQISKRKQAAAALNSPTTSKSPSTRGKRKSPSTPKTPKPSKSLHIKPGPARDSPEFKKPGVPLLSEGRQLADAIALGRQELRPYARKPTVRPQLVQKNILPNQIAVKAPVPRPPYNLYPKPMTNTTPSSVKTQVMDISCITRGSNVKYTTLKEESESAGHPKYLASMIKSSRPMVADNSSKSELISTLNNLINSPASSSTGKNAQLVQLQDILTQAMAAIRTPTKRRITPTMLSPTVEGVNFSTEIDSSSLFSELTDTPQKEGSLEGDKSHNLNNSDHSMSSLLRSLDAVSGVKGSEVANESSLFSSENLVGGQQDSPLINSFQGLIDNEANKECGTQANIDNTLPVLPSSSAAAPVKDAWLTPDVALNDFSLSSLLGDKSPRRQQTEASAPLGSGLLASDRPPSTLNSDDTRMSFLNKLDVNDLGVNLMDSSFPNMMGGDSVDYMAKFDSISAELETPQKKTS</sequence>
<feature type="domain" description="Myb-like" evidence="4">
    <location>
        <begin position="164"/>
        <end position="221"/>
    </location>
</feature>
<feature type="region of interest" description="Disordered" evidence="3">
    <location>
        <begin position="466"/>
        <end position="494"/>
    </location>
</feature>
<feature type="compositionally biased region" description="Acidic residues" evidence="3">
    <location>
        <begin position="145"/>
        <end position="154"/>
    </location>
</feature>
<name>A0A7J7K0Z3_BUGNE</name>
<feature type="compositionally biased region" description="Basic residues" evidence="3">
    <location>
        <begin position="479"/>
        <end position="494"/>
    </location>
</feature>
<dbReference type="EMBL" id="VXIV02001632">
    <property type="protein sequence ID" value="KAF6031238.1"/>
    <property type="molecule type" value="Genomic_DNA"/>
</dbReference>
<feature type="region of interest" description="Disordered" evidence="3">
    <location>
        <begin position="1"/>
        <end position="26"/>
    </location>
</feature>
<reference evidence="5" key="1">
    <citation type="submission" date="2020-06" db="EMBL/GenBank/DDBJ databases">
        <title>Draft genome of Bugula neritina, a colonial animal packing powerful symbionts and potential medicines.</title>
        <authorList>
            <person name="Rayko M."/>
        </authorList>
    </citation>
    <scope>NUCLEOTIDE SEQUENCE [LARGE SCALE GENOMIC DNA]</scope>
    <source>
        <strain evidence="5">Kwan_BN1</strain>
    </source>
</reference>
<dbReference type="PANTHER" id="PTHR21677">
    <property type="entry name" value="CRAMPED PROTEIN"/>
    <property type="match status" value="1"/>
</dbReference>
<accession>A0A7J7K0Z3</accession>
<dbReference type="AlphaFoldDB" id="A0A7J7K0Z3"/>
<organism evidence="5 6">
    <name type="scientific">Bugula neritina</name>
    <name type="common">Brown bryozoan</name>
    <name type="synonym">Sertularia neritina</name>
    <dbReference type="NCBI Taxonomy" id="10212"/>
    <lineage>
        <taxon>Eukaryota</taxon>
        <taxon>Metazoa</taxon>
        <taxon>Spiralia</taxon>
        <taxon>Lophotrochozoa</taxon>
        <taxon>Bryozoa</taxon>
        <taxon>Gymnolaemata</taxon>
        <taxon>Cheilostomatida</taxon>
        <taxon>Flustrina</taxon>
        <taxon>Buguloidea</taxon>
        <taxon>Bugulidae</taxon>
        <taxon>Bugula</taxon>
    </lineage>
</organism>
<dbReference type="GO" id="GO:0005634">
    <property type="term" value="C:nucleus"/>
    <property type="evidence" value="ECO:0007669"/>
    <property type="project" value="TreeGrafter"/>
</dbReference>
<dbReference type="GO" id="GO:0003677">
    <property type="term" value="F:DNA binding"/>
    <property type="evidence" value="ECO:0007669"/>
    <property type="project" value="UniProtKB-KW"/>
</dbReference>